<dbReference type="InterPro" id="IPR036126">
    <property type="entry name" value="TBCA_sf"/>
</dbReference>
<organism evidence="8 9">
    <name type="scientific">Oikopleura dioica</name>
    <name type="common">Tunicate</name>
    <dbReference type="NCBI Taxonomy" id="34765"/>
    <lineage>
        <taxon>Eukaryota</taxon>
        <taxon>Metazoa</taxon>
        <taxon>Chordata</taxon>
        <taxon>Tunicata</taxon>
        <taxon>Appendicularia</taxon>
        <taxon>Copelata</taxon>
        <taxon>Oikopleuridae</taxon>
        <taxon>Oikopleura</taxon>
    </lineage>
</organism>
<evidence type="ECO:0000256" key="2">
    <source>
        <dbReference type="ARBA" id="ARBA00006806"/>
    </source>
</evidence>
<evidence type="ECO:0000313" key="9">
    <source>
        <dbReference type="Proteomes" id="UP001158576"/>
    </source>
</evidence>
<evidence type="ECO:0000256" key="6">
    <source>
        <dbReference type="RuleBase" id="RU364030"/>
    </source>
</evidence>
<proteinExistence type="inferred from homology"/>
<evidence type="ECO:0000256" key="3">
    <source>
        <dbReference type="ARBA" id="ARBA00015002"/>
    </source>
</evidence>
<keyword evidence="6" id="KW-0493">Microtubule</keyword>
<protein>
    <recommendedName>
        <fullName evidence="3 6">Tubulin-specific chaperone A</fullName>
    </recommendedName>
</protein>
<evidence type="ECO:0000256" key="5">
    <source>
        <dbReference type="ARBA" id="ARBA00026055"/>
    </source>
</evidence>
<keyword evidence="7" id="KW-0175">Coiled coil</keyword>
<gene>
    <name evidence="8" type="ORF">OKIOD_LOCUS6152</name>
</gene>
<sequence length="105" mass="12063">MADAKKLRIQTGVVNRTFKEKQYYQKELAAFEKKLQNQNFKDEEEAYRAKMIPQQIDETKAALKDTENALQNAIIALRQLVEDEAADKSTKEWVAASDKLKEVTA</sequence>
<reference evidence="8 9" key="1">
    <citation type="submission" date="2021-04" db="EMBL/GenBank/DDBJ databases">
        <authorList>
            <person name="Bliznina A."/>
        </authorList>
    </citation>
    <scope>NUCLEOTIDE SEQUENCE [LARGE SCALE GENOMIC DNA]</scope>
</reference>
<dbReference type="Proteomes" id="UP001158576">
    <property type="component" value="Chromosome XSR"/>
</dbReference>
<dbReference type="EMBL" id="OU015569">
    <property type="protein sequence ID" value="CAG5096388.1"/>
    <property type="molecule type" value="Genomic_DNA"/>
</dbReference>
<keyword evidence="6" id="KW-0963">Cytoplasm</keyword>
<accession>A0ABN7SAC4</accession>
<dbReference type="SUPFAM" id="SSF46988">
    <property type="entry name" value="Tubulin chaperone cofactor A"/>
    <property type="match status" value="1"/>
</dbReference>
<comment type="subcellular location">
    <subcellularLocation>
        <location evidence="6">Cytoplasm</location>
        <location evidence="6">Cytoskeleton</location>
    </subcellularLocation>
</comment>
<dbReference type="PANTHER" id="PTHR21500">
    <property type="entry name" value="TUBULIN-SPECIFIC CHAPERONE A"/>
    <property type="match status" value="1"/>
</dbReference>
<evidence type="ECO:0000313" key="8">
    <source>
        <dbReference type="EMBL" id="CAG5096388.1"/>
    </source>
</evidence>
<comment type="function">
    <text evidence="1">Tubulin-folding protein; involved in the early step of the tubulin folding pathway.</text>
</comment>
<feature type="coiled-coil region" evidence="7">
    <location>
        <begin position="56"/>
        <end position="83"/>
    </location>
</feature>
<evidence type="ECO:0000256" key="1">
    <source>
        <dbReference type="ARBA" id="ARBA00003046"/>
    </source>
</evidence>
<keyword evidence="6" id="KW-0206">Cytoskeleton</keyword>
<keyword evidence="4 6" id="KW-0143">Chaperone</keyword>
<dbReference type="Gene3D" id="1.20.58.90">
    <property type="match status" value="1"/>
</dbReference>
<comment type="subunit">
    <text evidence="5 6">Supercomplex made of cofactors A to E. Cofactors A and D function by capturing and stabilizing tubulin in a quasi-native conformation. Cofactor E binds to the cofactor D-tubulin complex; interaction with cofactor C then causes the release of tubulin polypeptides that are committed to the native state.</text>
</comment>
<dbReference type="PANTHER" id="PTHR21500:SF0">
    <property type="entry name" value="TUBULIN-SPECIFIC CHAPERONE A"/>
    <property type="match status" value="1"/>
</dbReference>
<keyword evidence="9" id="KW-1185">Reference proteome</keyword>
<dbReference type="Pfam" id="PF02970">
    <property type="entry name" value="TBCA"/>
    <property type="match status" value="1"/>
</dbReference>
<dbReference type="InterPro" id="IPR004226">
    <property type="entry name" value="TBCA"/>
</dbReference>
<evidence type="ECO:0000256" key="7">
    <source>
        <dbReference type="SAM" id="Coils"/>
    </source>
</evidence>
<evidence type="ECO:0000256" key="4">
    <source>
        <dbReference type="ARBA" id="ARBA00023186"/>
    </source>
</evidence>
<name>A0ABN7SAC4_OIKDI</name>
<comment type="similarity">
    <text evidence="2 6">Belongs to the TBCA family.</text>
</comment>